<dbReference type="GeneID" id="83215946"/>
<accession>A0AAD7V0D5</accession>
<dbReference type="RefSeq" id="XP_058340788.1">
    <property type="nucleotide sequence ID" value="XM_058488542.1"/>
</dbReference>
<dbReference type="AlphaFoldDB" id="A0AAD7V0D5"/>
<keyword evidence="2" id="KW-1185">Reference proteome</keyword>
<proteinExistence type="predicted"/>
<gene>
    <name evidence="1" type="ORF">O0I10_008539</name>
</gene>
<evidence type="ECO:0000313" key="1">
    <source>
        <dbReference type="EMBL" id="KAJ8655875.1"/>
    </source>
</evidence>
<comment type="caution">
    <text evidence="1">The sequence shown here is derived from an EMBL/GenBank/DDBJ whole genome shotgun (WGS) entry which is preliminary data.</text>
</comment>
<organism evidence="1 2">
    <name type="scientific">Lichtheimia ornata</name>
    <dbReference type="NCBI Taxonomy" id="688661"/>
    <lineage>
        <taxon>Eukaryota</taxon>
        <taxon>Fungi</taxon>
        <taxon>Fungi incertae sedis</taxon>
        <taxon>Mucoromycota</taxon>
        <taxon>Mucoromycotina</taxon>
        <taxon>Mucoromycetes</taxon>
        <taxon>Mucorales</taxon>
        <taxon>Lichtheimiaceae</taxon>
        <taxon>Lichtheimia</taxon>
    </lineage>
</organism>
<dbReference type="EMBL" id="JARTCD010000045">
    <property type="protein sequence ID" value="KAJ8655875.1"/>
    <property type="molecule type" value="Genomic_DNA"/>
</dbReference>
<reference evidence="1 2" key="1">
    <citation type="submission" date="2023-03" db="EMBL/GenBank/DDBJ databases">
        <title>Genome sequence of Lichtheimia ornata CBS 291.66.</title>
        <authorList>
            <person name="Mohabir J.T."/>
            <person name="Shea T.P."/>
            <person name="Kurbessoian T."/>
            <person name="Berby B."/>
            <person name="Fontaine J."/>
            <person name="Livny J."/>
            <person name="Gnirke A."/>
            <person name="Stajich J.E."/>
            <person name="Cuomo C.A."/>
        </authorList>
    </citation>
    <scope>NUCLEOTIDE SEQUENCE [LARGE SCALE GENOMIC DNA]</scope>
    <source>
        <strain evidence="1">CBS 291.66</strain>
    </source>
</reference>
<name>A0AAD7V0D5_9FUNG</name>
<sequence>MDSPNHLDQEVPPTTATGKEKITAANVSAAGSSTQAKVDTPKPVELYLVGALVLRERGDEIIKELKCVEPYTLSTNEKQFDNMTTSDLHESFMDLWETYYHQRTLVSDEERMSVGFKNWLIIDLCRRCKVLHDRFQASNKQSPLSYAQNGEPLSFDAWLHKPSHGRKYFNKNRFLSSPILSNEIRSHVLGISHTFGDAIIACTEFIDMDQVTTMTNHQFQSLWQALKKHQATIEKALQVGALQPLLEEASNNKVMGKFKAATRLA</sequence>
<protein>
    <submittedName>
        <fullName evidence="1">Uncharacterized protein</fullName>
    </submittedName>
</protein>
<evidence type="ECO:0000313" key="2">
    <source>
        <dbReference type="Proteomes" id="UP001234581"/>
    </source>
</evidence>
<dbReference type="Proteomes" id="UP001234581">
    <property type="component" value="Unassembled WGS sequence"/>
</dbReference>